<dbReference type="InterPro" id="IPR050105">
    <property type="entry name" value="MoCo_biosynth_MoaA/MoaC"/>
</dbReference>
<feature type="binding site" evidence="12">
    <location>
        <position position="35"/>
    </location>
    <ligand>
        <name>[4Fe-4S] cluster</name>
        <dbReference type="ChEBI" id="CHEBI:49883"/>
        <label>1</label>
        <note>4Fe-4S-S-AdoMet</note>
    </ligand>
</feature>
<accession>A0A219B6W9</accession>
<comment type="pathway">
    <text evidence="12">Cofactor biosynthesis; molybdopterin biosynthesis.</text>
</comment>
<dbReference type="SFLD" id="SFLDG01383">
    <property type="entry name" value="cyclic_pyranopterin_phosphate"/>
    <property type="match status" value="1"/>
</dbReference>
<feature type="binding site" evidence="12">
    <location>
        <position position="127"/>
    </location>
    <ligand>
        <name>S-adenosyl-L-methionine</name>
        <dbReference type="ChEBI" id="CHEBI:59789"/>
    </ligand>
</feature>
<keyword evidence="7 12" id="KW-0411">Iron-sulfur</keyword>
<comment type="subunit">
    <text evidence="12">Monomer and homodimer.</text>
</comment>
<evidence type="ECO:0000256" key="11">
    <source>
        <dbReference type="ARBA" id="ARBA00048697"/>
    </source>
</evidence>
<feature type="binding site" evidence="12">
    <location>
        <position position="277"/>
    </location>
    <ligand>
        <name>[4Fe-4S] cluster</name>
        <dbReference type="ChEBI" id="CHEBI:49883"/>
        <label>2</label>
        <note>4Fe-4S-substrate</note>
    </ligand>
</feature>
<feature type="binding site" evidence="12">
    <location>
        <position position="163"/>
    </location>
    <ligand>
        <name>GTP</name>
        <dbReference type="ChEBI" id="CHEBI:37565"/>
    </ligand>
</feature>
<feature type="binding site" evidence="12">
    <location>
        <position position="74"/>
    </location>
    <ligand>
        <name>S-adenosyl-L-methionine</name>
        <dbReference type="ChEBI" id="CHEBI:59789"/>
    </ligand>
</feature>
<keyword evidence="5 12" id="KW-0547">Nucleotide-binding</keyword>
<dbReference type="GO" id="GO:0005525">
    <property type="term" value="F:GTP binding"/>
    <property type="evidence" value="ECO:0007669"/>
    <property type="project" value="UniProtKB-UniRule"/>
</dbReference>
<feature type="binding site" evidence="12">
    <location>
        <position position="32"/>
    </location>
    <ligand>
        <name>[4Fe-4S] cluster</name>
        <dbReference type="ChEBI" id="CHEBI:49883"/>
        <label>1</label>
        <note>4Fe-4S-S-AdoMet</note>
    </ligand>
</feature>
<dbReference type="InterPro" id="IPR010505">
    <property type="entry name" value="MoaA_twitch"/>
</dbReference>
<keyword evidence="10 12" id="KW-0456">Lyase</keyword>
<comment type="cofactor">
    <cofactor evidence="12">
        <name>[4Fe-4S] cluster</name>
        <dbReference type="ChEBI" id="CHEBI:49883"/>
    </cofactor>
    <text evidence="12">Binds 2 [4Fe-4S] clusters. Binds 1 [4Fe-4S] cluster coordinated with 3 cysteines and an exchangeable S-adenosyl-L-methionine and 1 [4Fe-4S] cluster coordinated with 3 cysteines and the GTP-derived substrate.</text>
</comment>
<keyword evidence="9 12" id="KW-0501">Molybdenum cofactor biosynthesis</keyword>
<dbReference type="InterPro" id="IPR013483">
    <property type="entry name" value="MoaA"/>
</dbReference>
<dbReference type="InterPro" id="IPR007197">
    <property type="entry name" value="rSAM"/>
</dbReference>
<feature type="domain" description="Radical SAM core" evidence="13">
    <location>
        <begin position="12"/>
        <end position="236"/>
    </location>
</feature>
<feature type="binding site" evidence="12">
    <location>
        <position position="260"/>
    </location>
    <ligand>
        <name>[4Fe-4S] cluster</name>
        <dbReference type="ChEBI" id="CHEBI:49883"/>
        <label>2</label>
        <note>4Fe-4S-substrate</note>
    </ligand>
</feature>
<gene>
    <name evidence="12" type="primary">moaA</name>
    <name evidence="14" type="ORF">B5C34_11490</name>
</gene>
<dbReference type="OrthoDB" id="9763993at2"/>
<organism evidence="14 15">
    <name type="scientific">Pacificimonas flava</name>
    <dbReference type="NCBI Taxonomy" id="1234595"/>
    <lineage>
        <taxon>Bacteria</taxon>
        <taxon>Pseudomonadati</taxon>
        <taxon>Pseudomonadota</taxon>
        <taxon>Alphaproteobacteria</taxon>
        <taxon>Sphingomonadales</taxon>
        <taxon>Sphingosinicellaceae</taxon>
        <taxon>Pacificimonas</taxon>
    </lineage>
</organism>
<evidence type="ECO:0000256" key="4">
    <source>
        <dbReference type="ARBA" id="ARBA00022723"/>
    </source>
</evidence>
<feature type="binding site" evidence="12">
    <location>
        <position position="197"/>
    </location>
    <ligand>
        <name>S-adenosyl-L-methionine</name>
        <dbReference type="ChEBI" id="CHEBI:59789"/>
    </ligand>
</feature>
<reference evidence="15" key="1">
    <citation type="submission" date="2017-05" db="EMBL/GenBank/DDBJ databases">
        <authorList>
            <person name="Lin X."/>
        </authorList>
    </citation>
    <scope>NUCLEOTIDE SEQUENCE [LARGE SCALE GENOMIC DNA]</scope>
    <source>
        <strain evidence="15">JLT2012</strain>
    </source>
</reference>
<dbReference type="PANTHER" id="PTHR22960:SF0">
    <property type="entry name" value="MOLYBDENUM COFACTOR BIOSYNTHESIS PROTEIN 1"/>
    <property type="match status" value="1"/>
</dbReference>
<dbReference type="InterPro" id="IPR040064">
    <property type="entry name" value="MoaA-like"/>
</dbReference>
<keyword evidence="15" id="KW-1185">Reference proteome</keyword>
<comment type="catalytic activity">
    <reaction evidence="11 12">
        <text>GTP + AH2 + S-adenosyl-L-methionine = (8S)-3',8-cyclo-7,8-dihydroguanosine 5'-triphosphate + 5'-deoxyadenosine + L-methionine + A + H(+)</text>
        <dbReference type="Rhea" id="RHEA:49576"/>
        <dbReference type="ChEBI" id="CHEBI:13193"/>
        <dbReference type="ChEBI" id="CHEBI:15378"/>
        <dbReference type="ChEBI" id="CHEBI:17319"/>
        <dbReference type="ChEBI" id="CHEBI:17499"/>
        <dbReference type="ChEBI" id="CHEBI:37565"/>
        <dbReference type="ChEBI" id="CHEBI:57844"/>
        <dbReference type="ChEBI" id="CHEBI:59789"/>
        <dbReference type="ChEBI" id="CHEBI:131766"/>
        <dbReference type="EC" id="4.1.99.22"/>
    </reaction>
</comment>
<dbReference type="InterPro" id="IPR006638">
    <property type="entry name" value="Elp3/MiaA/NifB-like_rSAM"/>
</dbReference>
<comment type="similarity">
    <text evidence="12">Belongs to the radical SAM superfamily. MoaA family.</text>
</comment>
<feature type="binding site" evidence="12">
    <location>
        <position position="70"/>
    </location>
    <ligand>
        <name>GTP</name>
        <dbReference type="ChEBI" id="CHEBI:37565"/>
    </ligand>
</feature>
<dbReference type="Gene3D" id="3.20.20.70">
    <property type="entry name" value="Aldolase class I"/>
    <property type="match status" value="1"/>
</dbReference>
<feature type="binding site" evidence="12">
    <location>
        <position position="263"/>
    </location>
    <ligand>
        <name>[4Fe-4S] cluster</name>
        <dbReference type="ChEBI" id="CHEBI:49883"/>
        <label>2</label>
        <note>4Fe-4S-substrate</note>
    </ligand>
</feature>
<dbReference type="Proteomes" id="UP000198462">
    <property type="component" value="Unassembled WGS sequence"/>
</dbReference>
<evidence type="ECO:0000259" key="13">
    <source>
        <dbReference type="PROSITE" id="PS51918"/>
    </source>
</evidence>
<evidence type="ECO:0000256" key="7">
    <source>
        <dbReference type="ARBA" id="ARBA00023014"/>
    </source>
</evidence>
<dbReference type="GO" id="GO:0006777">
    <property type="term" value="P:Mo-molybdopterin cofactor biosynthetic process"/>
    <property type="evidence" value="ECO:0007669"/>
    <property type="project" value="UniProtKB-UniRule"/>
</dbReference>
<proteinExistence type="inferred from homology"/>
<comment type="caution">
    <text evidence="14">The sequence shown here is derived from an EMBL/GenBank/DDBJ whole genome shotgun (WGS) entry which is preliminary data.</text>
</comment>
<dbReference type="GO" id="GO:0046872">
    <property type="term" value="F:metal ion binding"/>
    <property type="evidence" value="ECO:0007669"/>
    <property type="project" value="UniProtKB-KW"/>
</dbReference>
<sequence>MNMGQAPNLVDAFGRTITYLRISVTDRCDFRCTYCMAENMTFLPRRDVLSFEEIETIARAFVKRGVTKIRLTGGEPLVRRDIAKLLDRLGGLRSEGLSELTLTTNGNQLEKHAVSLHEAGVRRINVSLDTLDEDRFRSVTRWGKLENVLSGIRAAAAAGLSVKINTVALRSLNEDELGDMVAWAHGEGHSITFIETMPMGQTDRDRADDYLPLSVVKERLAERFTLSPLVKSTGGPARYFRSEATRGDVGFITPLTYNFCAGCNRVRLTAKGELFMCLGQGDHVDLRALVRQDPAGSLLDAALDEAMRLKPEGHDFTIERGAKNVAVDRHMSVTGG</sequence>
<feature type="binding site" evidence="12">
    <location>
        <position position="103"/>
    </location>
    <ligand>
        <name>GTP</name>
        <dbReference type="ChEBI" id="CHEBI:37565"/>
    </ligand>
</feature>
<dbReference type="SFLD" id="SFLDS00029">
    <property type="entry name" value="Radical_SAM"/>
    <property type="match status" value="1"/>
</dbReference>
<feature type="binding site" evidence="12">
    <location>
        <position position="34"/>
    </location>
    <ligand>
        <name>S-adenosyl-L-methionine</name>
        <dbReference type="ChEBI" id="CHEBI:59789"/>
    </ligand>
</feature>
<comment type="function">
    <text evidence="12">Catalyzes the cyclization of GTP to (8S)-3',8-cyclo-7,8-dihydroguanosine 5'-triphosphate.</text>
</comment>
<dbReference type="SFLD" id="SFLDG01067">
    <property type="entry name" value="SPASM/twitch_domain_containing"/>
    <property type="match status" value="1"/>
</dbReference>
<dbReference type="GO" id="GO:0061798">
    <property type="term" value="F:GTP 3',8'-cyclase activity"/>
    <property type="evidence" value="ECO:0007669"/>
    <property type="project" value="UniProtKB-UniRule"/>
</dbReference>
<dbReference type="InterPro" id="IPR000385">
    <property type="entry name" value="MoaA_NifB_PqqE_Fe-S-bd_CS"/>
</dbReference>
<dbReference type="Pfam" id="PF06463">
    <property type="entry name" value="Mob_synth_C"/>
    <property type="match status" value="1"/>
</dbReference>
<dbReference type="UniPathway" id="UPA00344"/>
<evidence type="ECO:0000256" key="6">
    <source>
        <dbReference type="ARBA" id="ARBA00023004"/>
    </source>
</evidence>
<dbReference type="PROSITE" id="PS01305">
    <property type="entry name" value="MOAA_NIFB_PQQE"/>
    <property type="match status" value="1"/>
</dbReference>
<dbReference type="SUPFAM" id="SSF102114">
    <property type="entry name" value="Radical SAM enzymes"/>
    <property type="match status" value="1"/>
</dbReference>
<name>A0A219B6W9_9SPHN</name>
<evidence type="ECO:0000256" key="2">
    <source>
        <dbReference type="ARBA" id="ARBA00022485"/>
    </source>
</evidence>
<dbReference type="InterPro" id="IPR058240">
    <property type="entry name" value="rSAM_sf"/>
</dbReference>
<protein>
    <recommendedName>
        <fullName evidence="1 12">GTP 3',8-cyclase</fullName>
        <ecNumber evidence="1 12">4.1.99.22</ecNumber>
    </recommendedName>
    <alternativeName>
        <fullName evidence="12">Molybdenum cofactor biosynthesis protein A</fullName>
    </alternativeName>
</protein>
<evidence type="ECO:0000256" key="10">
    <source>
        <dbReference type="ARBA" id="ARBA00023239"/>
    </source>
</evidence>
<evidence type="ECO:0000256" key="3">
    <source>
        <dbReference type="ARBA" id="ARBA00022691"/>
    </source>
</evidence>
<dbReference type="CDD" id="cd01335">
    <property type="entry name" value="Radical_SAM"/>
    <property type="match status" value="1"/>
</dbReference>
<dbReference type="Pfam" id="PF04055">
    <property type="entry name" value="Radical_SAM"/>
    <property type="match status" value="1"/>
</dbReference>
<dbReference type="PROSITE" id="PS51918">
    <property type="entry name" value="RADICAL_SAM"/>
    <property type="match status" value="1"/>
</dbReference>
<dbReference type="GO" id="GO:0061799">
    <property type="term" value="F:cyclic pyranopterin monophosphate synthase activity"/>
    <property type="evidence" value="ECO:0007669"/>
    <property type="project" value="TreeGrafter"/>
</dbReference>
<feature type="binding site" evidence="12">
    <location>
        <position position="28"/>
    </location>
    <ligand>
        <name>[4Fe-4S] cluster</name>
        <dbReference type="ChEBI" id="CHEBI:49883"/>
        <label>1</label>
        <note>4Fe-4S-S-AdoMet</note>
    </ligand>
</feature>
<evidence type="ECO:0000256" key="1">
    <source>
        <dbReference type="ARBA" id="ARBA00012167"/>
    </source>
</evidence>
<dbReference type="NCBIfam" id="TIGR02666">
    <property type="entry name" value="moaA"/>
    <property type="match status" value="1"/>
</dbReference>
<evidence type="ECO:0000256" key="12">
    <source>
        <dbReference type="HAMAP-Rule" id="MF_01225"/>
    </source>
</evidence>
<dbReference type="EC" id="4.1.99.22" evidence="1 12"/>
<keyword evidence="2 12" id="KW-0004">4Fe-4S</keyword>
<dbReference type="SMART" id="SM00729">
    <property type="entry name" value="Elp3"/>
    <property type="match status" value="1"/>
</dbReference>
<dbReference type="EMBL" id="NFZT01000001">
    <property type="protein sequence ID" value="OWV34021.1"/>
    <property type="molecule type" value="Genomic_DNA"/>
</dbReference>
<feature type="binding site" evidence="12">
    <location>
        <begin position="265"/>
        <end position="267"/>
    </location>
    <ligand>
        <name>GTP</name>
        <dbReference type="ChEBI" id="CHEBI:37565"/>
    </ligand>
</feature>
<dbReference type="CDD" id="cd21117">
    <property type="entry name" value="Twitch_MoaA"/>
    <property type="match status" value="1"/>
</dbReference>
<dbReference type="AlphaFoldDB" id="A0A219B6W9"/>
<dbReference type="GO" id="GO:0051539">
    <property type="term" value="F:4 iron, 4 sulfur cluster binding"/>
    <property type="evidence" value="ECO:0007669"/>
    <property type="project" value="UniProtKB-UniRule"/>
</dbReference>
<keyword evidence="3 12" id="KW-0949">S-adenosyl-L-methionine</keyword>
<keyword evidence="8 12" id="KW-0342">GTP-binding</keyword>
<dbReference type="SFLD" id="SFLDG01386">
    <property type="entry name" value="main_SPASM_domain-containing"/>
    <property type="match status" value="1"/>
</dbReference>
<evidence type="ECO:0000256" key="5">
    <source>
        <dbReference type="ARBA" id="ARBA00022741"/>
    </source>
</evidence>
<dbReference type="HAMAP" id="MF_01225_B">
    <property type="entry name" value="MoaA_B"/>
    <property type="match status" value="1"/>
</dbReference>
<keyword evidence="4 12" id="KW-0479">Metal-binding</keyword>
<dbReference type="InterPro" id="IPR013785">
    <property type="entry name" value="Aldolase_TIM"/>
</dbReference>
<dbReference type="GO" id="GO:1904047">
    <property type="term" value="F:S-adenosyl-L-methionine binding"/>
    <property type="evidence" value="ECO:0007669"/>
    <property type="project" value="UniProtKB-UniRule"/>
</dbReference>
<dbReference type="PANTHER" id="PTHR22960">
    <property type="entry name" value="MOLYBDOPTERIN COFACTOR SYNTHESIS PROTEIN A"/>
    <property type="match status" value="1"/>
</dbReference>
<evidence type="ECO:0000313" key="15">
    <source>
        <dbReference type="Proteomes" id="UP000198462"/>
    </source>
</evidence>
<keyword evidence="6 12" id="KW-0408">Iron</keyword>
<evidence type="ECO:0000256" key="9">
    <source>
        <dbReference type="ARBA" id="ARBA00023150"/>
    </source>
</evidence>
<feature type="binding site" evidence="12">
    <location>
        <position position="21"/>
    </location>
    <ligand>
        <name>GTP</name>
        <dbReference type="ChEBI" id="CHEBI:37565"/>
    </ligand>
</feature>
<evidence type="ECO:0000256" key="8">
    <source>
        <dbReference type="ARBA" id="ARBA00023134"/>
    </source>
</evidence>
<evidence type="ECO:0000313" key="14">
    <source>
        <dbReference type="EMBL" id="OWV34021.1"/>
    </source>
</evidence>